<dbReference type="RefSeq" id="WP_204466535.1">
    <property type="nucleotide sequence ID" value="NZ_JAFBCV010000007.1"/>
</dbReference>
<feature type="transmembrane region" description="Helical" evidence="7">
    <location>
        <begin position="155"/>
        <end position="178"/>
    </location>
</feature>
<evidence type="ECO:0000313" key="9">
    <source>
        <dbReference type="EMBL" id="MBM7839241.1"/>
    </source>
</evidence>
<feature type="transmembrane region" description="Helical" evidence="7">
    <location>
        <begin position="61"/>
        <end position="84"/>
    </location>
</feature>
<dbReference type="Gene3D" id="1.10.3720.10">
    <property type="entry name" value="MetI-like"/>
    <property type="match status" value="1"/>
</dbReference>
<feature type="transmembrane region" description="Helical" evidence="7">
    <location>
        <begin position="198"/>
        <end position="219"/>
    </location>
</feature>
<keyword evidence="2 7" id="KW-0813">Transport</keyword>
<feature type="transmembrane region" description="Helical" evidence="7">
    <location>
        <begin position="90"/>
        <end position="114"/>
    </location>
</feature>
<keyword evidence="10" id="KW-1185">Reference proteome</keyword>
<dbReference type="InterPro" id="IPR000515">
    <property type="entry name" value="MetI-like"/>
</dbReference>
<keyword evidence="5 7" id="KW-1133">Transmembrane helix</keyword>
<dbReference type="InterPro" id="IPR035906">
    <property type="entry name" value="MetI-like_sf"/>
</dbReference>
<feature type="domain" description="ABC transmembrane type-1" evidence="8">
    <location>
        <begin position="22"/>
        <end position="216"/>
    </location>
</feature>
<comment type="subcellular location">
    <subcellularLocation>
        <location evidence="1 7">Cell membrane</location>
        <topology evidence="1 7">Multi-pass membrane protein</topology>
    </subcellularLocation>
</comment>
<dbReference type="PROSITE" id="PS50928">
    <property type="entry name" value="ABC_TM1"/>
    <property type="match status" value="1"/>
</dbReference>
<dbReference type="Pfam" id="PF00528">
    <property type="entry name" value="BPD_transp_1"/>
    <property type="match status" value="1"/>
</dbReference>
<dbReference type="Proteomes" id="UP001179280">
    <property type="component" value="Unassembled WGS sequence"/>
</dbReference>
<organism evidence="9 10">
    <name type="scientific">Shouchella xiaoxiensis</name>
    <dbReference type="NCBI Taxonomy" id="766895"/>
    <lineage>
        <taxon>Bacteria</taxon>
        <taxon>Bacillati</taxon>
        <taxon>Bacillota</taxon>
        <taxon>Bacilli</taxon>
        <taxon>Bacillales</taxon>
        <taxon>Bacillaceae</taxon>
        <taxon>Shouchella</taxon>
    </lineage>
</organism>
<keyword evidence="3" id="KW-1003">Cell membrane</keyword>
<dbReference type="CDD" id="cd06261">
    <property type="entry name" value="TM_PBP2"/>
    <property type="match status" value="1"/>
</dbReference>
<protein>
    <submittedName>
        <fullName evidence="9">D-methionine transport system permease protein</fullName>
    </submittedName>
</protein>
<dbReference type="InterPro" id="IPR051322">
    <property type="entry name" value="AA_ABC_Transporter_Permease"/>
</dbReference>
<reference evidence="9" key="1">
    <citation type="submission" date="2021-01" db="EMBL/GenBank/DDBJ databases">
        <title>Genomic Encyclopedia of Type Strains, Phase IV (KMG-IV): sequencing the most valuable type-strain genomes for metagenomic binning, comparative biology and taxonomic classification.</title>
        <authorList>
            <person name="Goeker M."/>
        </authorList>
    </citation>
    <scope>NUCLEOTIDE SEQUENCE</scope>
    <source>
        <strain evidence="9">DSM 21943</strain>
    </source>
</reference>
<dbReference type="PANTHER" id="PTHR30450">
    <property type="entry name" value="ABC TRANSPORTER PERMEASE"/>
    <property type="match status" value="1"/>
</dbReference>
<comment type="similarity">
    <text evidence="7">Belongs to the binding-protein-dependent transport system permease family.</text>
</comment>
<gene>
    <name evidence="9" type="ORF">JOC54_002512</name>
</gene>
<evidence type="ECO:0000259" key="8">
    <source>
        <dbReference type="PROSITE" id="PS50928"/>
    </source>
</evidence>
<name>A0ABS2SUQ7_9BACI</name>
<accession>A0ABS2SUQ7</accession>
<keyword evidence="4 7" id="KW-0812">Transmembrane</keyword>
<dbReference type="EMBL" id="JAFBCV010000007">
    <property type="protein sequence ID" value="MBM7839241.1"/>
    <property type="molecule type" value="Genomic_DNA"/>
</dbReference>
<comment type="caution">
    <text evidence="9">The sequence shown here is derived from an EMBL/GenBank/DDBJ whole genome shotgun (WGS) entry which is preliminary data.</text>
</comment>
<dbReference type="PANTHER" id="PTHR30450:SF14">
    <property type="entry name" value="TRANSPORTER, PERMEASE PROTEIN, PUTATIVE-RELATED"/>
    <property type="match status" value="1"/>
</dbReference>
<evidence type="ECO:0000256" key="4">
    <source>
        <dbReference type="ARBA" id="ARBA00022692"/>
    </source>
</evidence>
<dbReference type="SUPFAM" id="SSF161098">
    <property type="entry name" value="MetI-like"/>
    <property type="match status" value="1"/>
</dbReference>
<feature type="transmembrane region" description="Helical" evidence="7">
    <location>
        <begin position="28"/>
        <end position="49"/>
    </location>
</feature>
<proteinExistence type="inferred from homology"/>
<evidence type="ECO:0000313" key="10">
    <source>
        <dbReference type="Proteomes" id="UP001179280"/>
    </source>
</evidence>
<keyword evidence="6 7" id="KW-0472">Membrane</keyword>
<evidence type="ECO:0000256" key="7">
    <source>
        <dbReference type="RuleBase" id="RU363032"/>
    </source>
</evidence>
<evidence type="ECO:0000256" key="3">
    <source>
        <dbReference type="ARBA" id="ARBA00022475"/>
    </source>
</evidence>
<sequence>MLNWLPEAIQPQITSEILVQALYDTLYMVAWSLLFSTIIGILLGVILVVTRPGHIMENRFIYSAINPIINVIRSVPFIILLVALIPVTRFINGVAIGATAAIIPLVVYAGPYIARLVENSLLEIDSGIIEAAEAMGATKWQIIFRFLVPEAMSSLILTMTTATIGLVGATAMAGAIGAGGIGDVAIAYGYQRYDDGTTLLMVVLLVLIVQGLQSLGNVASKRVRRR</sequence>
<evidence type="ECO:0000256" key="1">
    <source>
        <dbReference type="ARBA" id="ARBA00004651"/>
    </source>
</evidence>
<evidence type="ECO:0000256" key="2">
    <source>
        <dbReference type="ARBA" id="ARBA00022448"/>
    </source>
</evidence>
<evidence type="ECO:0000256" key="5">
    <source>
        <dbReference type="ARBA" id="ARBA00022989"/>
    </source>
</evidence>
<evidence type="ECO:0000256" key="6">
    <source>
        <dbReference type="ARBA" id="ARBA00023136"/>
    </source>
</evidence>